<proteinExistence type="predicted"/>
<dbReference type="EMBL" id="JAENIG010000005">
    <property type="protein sequence ID" value="MBK1855123.1"/>
    <property type="molecule type" value="Genomic_DNA"/>
</dbReference>
<sequence>MYSVIHFSISPEEIKTFAGTFLLTLMQKENRSYDVLLPNDEAYLQSSLTWLQVKELVEINDKHHYVLTEKGKAKATAFAARYRTLLTYFDLFSAVDLAEGEFAFAEFGNFNSTAAWERFLDDERWEDLRIPIIEHLGGSAVEMVYCQFVQEDRLAGGNTYWPLEMNSGNLWDEILEICNSAIKPIDLAYPDDHHEGGTISGEEVLDDIAEQGFMLLRELHPSDVEIHSNLQAWYPLKDRHNYDIPVPLPGWDKPIWQQPWNLD</sequence>
<dbReference type="RefSeq" id="WP_309489734.1">
    <property type="nucleotide sequence ID" value="NZ_JAENIG010000005.1"/>
</dbReference>
<reference evidence="1" key="1">
    <citation type="submission" date="2021-01" db="EMBL/GenBank/DDBJ databases">
        <title>Modified the classification status of verrucomicrobia.</title>
        <authorList>
            <person name="Feng X."/>
        </authorList>
    </citation>
    <scope>NUCLEOTIDE SEQUENCE</scope>
    <source>
        <strain evidence="1">5K15</strain>
    </source>
</reference>
<evidence type="ECO:0000313" key="2">
    <source>
        <dbReference type="Proteomes" id="UP000634206"/>
    </source>
</evidence>
<accession>A0AAE2SB09</accession>
<dbReference type="Proteomes" id="UP000634206">
    <property type="component" value="Unassembled WGS sequence"/>
</dbReference>
<evidence type="ECO:0000313" key="1">
    <source>
        <dbReference type="EMBL" id="MBK1855123.1"/>
    </source>
</evidence>
<protein>
    <submittedName>
        <fullName evidence="1">Uncharacterized protein</fullName>
    </submittedName>
</protein>
<organism evidence="1 2">
    <name type="scientific">Oceaniferula flava</name>
    <dbReference type="NCBI Taxonomy" id="2800421"/>
    <lineage>
        <taxon>Bacteria</taxon>
        <taxon>Pseudomonadati</taxon>
        <taxon>Verrucomicrobiota</taxon>
        <taxon>Verrucomicrobiia</taxon>
        <taxon>Verrucomicrobiales</taxon>
        <taxon>Verrucomicrobiaceae</taxon>
        <taxon>Oceaniferula</taxon>
    </lineage>
</organism>
<comment type="caution">
    <text evidence="1">The sequence shown here is derived from an EMBL/GenBank/DDBJ whole genome shotgun (WGS) entry which is preliminary data.</text>
</comment>
<keyword evidence="2" id="KW-1185">Reference proteome</keyword>
<gene>
    <name evidence="1" type="ORF">JIN83_09140</name>
</gene>
<dbReference type="AlphaFoldDB" id="A0AAE2SB09"/>
<name>A0AAE2SB09_9BACT</name>